<evidence type="ECO:0000256" key="1">
    <source>
        <dbReference type="SAM" id="Phobius"/>
    </source>
</evidence>
<reference evidence="2" key="1">
    <citation type="journal article" date="2020" name="mSystems">
        <title>Genome- and Community-Level Interaction Insights into Carbon Utilization and Element Cycling Functions of Hydrothermarchaeota in Hydrothermal Sediment.</title>
        <authorList>
            <person name="Zhou Z."/>
            <person name="Liu Y."/>
            <person name="Xu W."/>
            <person name="Pan J."/>
            <person name="Luo Z.H."/>
            <person name="Li M."/>
        </authorList>
    </citation>
    <scope>NUCLEOTIDE SEQUENCE</scope>
    <source>
        <strain evidence="2">SpSt-997</strain>
    </source>
</reference>
<organism evidence="2">
    <name type="scientific">Acidicaldus sp</name>
    <dbReference type="NCBI Taxonomy" id="1872105"/>
    <lineage>
        <taxon>Bacteria</taxon>
        <taxon>Pseudomonadati</taxon>
        <taxon>Pseudomonadota</taxon>
        <taxon>Alphaproteobacteria</taxon>
        <taxon>Acetobacterales</taxon>
        <taxon>Acetobacteraceae</taxon>
        <taxon>Acidicaldus</taxon>
    </lineage>
</organism>
<feature type="transmembrane region" description="Helical" evidence="1">
    <location>
        <begin position="57"/>
        <end position="78"/>
    </location>
</feature>
<dbReference type="AlphaFoldDB" id="A0A8J4M6Z8"/>
<name>A0A8J4M6Z8_9PROT</name>
<accession>A0A8J4M6Z8</accession>
<feature type="transmembrane region" description="Helical" evidence="1">
    <location>
        <begin position="32"/>
        <end position="51"/>
    </location>
</feature>
<evidence type="ECO:0000313" key="2">
    <source>
        <dbReference type="EMBL" id="HGC43618.1"/>
    </source>
</evidence>
<keyword evidence="1" id="KW-0812">Transmembrane</keyword>
<proteinExistence type="predicted"/>
<gene>
    <name evidence="2" type="ORF">ENY07_10425</name>
</gene>
<keyword evidence="1" id="KW-0472">Membrane</keyword>
<keyword evidence="1" id="KW-1133">Transmembrane helix</keyword>
<comment type="caution">
    <text evidence="2">The sequence shown here is derived from an EMBL/GenBank/DDBJ whole genome shotgun (WGS) entry which is preliminary data.</text>
</comment>
<dbReference type="EMBL" id="DTQM01000199">
    <property type="protein sequence ID" value="HGC43618.1"/>
    <property type="molecule type" value="Genomic_DNA"/>
</dbReference>
<protein>
    <submittedName>
        <fullName evidence="2">Uncharacterized protein</fullName>
    </submittedName>
</protein>
<sequence length="88" mass="9703">MIARRKLILEMTPEGEFRESEFSRGRALRANWVARIAVSAAVLAVVAGAVAAAALAFWVAMILLPVAIIAGLASYAMLRFQFWRARRL</sequence>